<comment type="caution">
    <text evidence="2">The sequence shown here is derived from an EMBL/GenBank/DDBJ whole genome shotgun (WGS) entry which is preliminary data.</text>
</comment>
<feature type="domain" description="Sulfatase-modifying factor enzyme-like" evidence="1">
    <location>
        <begin position="14"/>
        <end position="240"/>
    </location>
</feature>
<evidence type="ECO:0000313" key="2">
    <source>
        <dbReference type="EMBL" id="TNC73482.1"/>
    </source>
</evidence>
<dbReference type="SUPFAM" id="SSF56436">
    <property type="entry name" value="C-type lectin-like"/>
    <property type="match status" value="1"/>
</dbReference>
<proteinExistence type="predicted"/>
<reference evidence="2 3" key="1">
    <citation type="submission" date="2019-06" db="EMBL/GenBank/DDBJ databases">
        <authorList>
            <person name="Jiang L."/>
        </authorList>
    </citation>
    <scope>NUCLEOTIDE SEQUENCE [LARGE SCALE GENOMIC DNA]</scope>
    <source>
        <strain evidence="2 3">YIM 48858</strain>
    </source>
</reference>
<gene>
    <name evidence="2" type="ORF">FHG71_05395</name>
</gene>
<dbReference type="EMBL" id="VDFV01000004">
    <property type="protein sequence ID" value="TNC73482.1"/>
    <property type="molecule type" value="Genomic_DNA"/>
</dbReference>
<accession>A0A5C4NHA8</accession>
<dbReference type="InterPro" id="IPR051043">
    <property type="entry name" value="Sulfatase_Mod_Factor_Kinase"/>
</dbReference>
<dbReference type="Gene3D" id="3.90.1580.10">
    <property type="entry name" value="paralog of FGE (formylglycine-generating enzyme)"/>
    <property type="match status" value="1"/>
</dbReference>
<dbReference type="InterPro" id="IPR005532">
    <property type="entry name" value="SUMF_dom"/>
</dbReference>
<dbReference type="PANTHER" id="PTHR23150">
    <property type="entry name" value="SULFATASE MODIFYING FACTOR 1, 2"/>
    <property type="match status" value="1"/>
</dbReference>
<evidence type="ECO:0000259" key="1">
    <source>
        <dbReference type="Pfam" id="PF03781"/>
    </source>
</evidence>
<protein>
    <submittedName>
        <fullName evidence="2">Formylglycine-generating enzyme family protein</fullName>
    </submittedName>
</protein>
<dbReference type="PANTHER" id="PTHR23150:SF19">
    <property type="entry name" value="FORMYLGLYCINE-GENERATING ENZYME"/>
    <property type="match status" value="1"/>
</dbReference>
<keyword evidence="3" id="KW-1185">Reference proteome</keyword>
<dbReference type="AlphaFoldDB" id="A0A5C4NHA8"/>
<sequence length="242" mass="26151">MLPTTQPPQRYGGPELVTVPAGGWSYRPAGTWRQDGRPVDPPLQRLSAATPLAIMRHQVSRGDYAACVADGACLPAEPGVPDEPQTGVSWHDATAYAAWLSEETGATWRLPTDAEWQRAAAERFTDDALGTKALTDRWLTRYARESEAGIDPVLRPRGGWGENTKGVADLAGNVWEWTEDCVVTGTIGPDGQPSGRDEFCGARIVEGPHRAVVIDFVRDARAGGCASGVPPEYLGFRLVRED</sequence>
<dbReference type="InterPro" id="IPR042095">
    <property type="entry name" value="SUMF_sf"/>
</dbReference>
<name>A0A5C4NHA8_9RHOB</name>
<dbReference type="OrthoDB" id="9768004at2"/>
<dbReference type="Proteomes" id="UP000305709">
    <property type="component" value="Unassembled WGS sequence"/>
</dbReference>
<dbReference type="InterPro" id="IPR016187">
    <property type="entry name" value="CTDL_fold"/>
</dbReference>
<organism evidence="2 3">
    <name type="scientific">Rubellimicrobium roseum</name>
    <dbReference type="NCBI Taxonomy" id="687525"/>
    <lineage>
        <taxon>Bacteria</taxon>
        <taxon>Pseudomonadati</taxon>
        <taxon>Pseudomonadota</taxon>
        <taxon>Alphaproteobacteria</taxon>
        <taxon>Rhodobacterales</taxon>
        <taxon>Roseobacteraceae</taxon>
        <taxon>Rubellimicrobium</taxon>
    </lineage>
</organism>
<dbReference type="Pfam" id="PF03781">
    <property type="entry name" value="FGE-sulfatase"/>
    <property type="match status" value="1"/>
</dbReference>
<evidence type="ECO:0000313" key="3">
    <source>
        <dbReference type="Proteomes" id="UP000305709"/>
    </source>
</evidence>
<dbReference type="GO" id="GO:0120147">
    <property type="term" value="F:formylglycine-generating oxidase activity"/>
    <property type="evidence" value="ECO:0007669"/>
    <property type="project" value="TreeGrafter"/>
</dbReference>